<dbReference type="GO" id="GO:0016020">
    <property type="term" value="C:membrane"/>
    <property type="evidence" value="ECO:0007669"/>
    <property type="project" value="UniProtKB-SubCell"/>
</dbReference>
<accession>A0AAV1RAN1</accession>
<keyword evidence="8" id="KW-1185">Reference proteome</keyword>
<dbReference type="PANTHER" id="PTHR47002:SF6">
    <property type="entry name" value="X INTRINSIC PROTEIN"/>
    <property type="match status" value="1"/>
</dbReference>
<dbReference type="InterPro" id="IPR023271">
    <property type="entry name" value="Aquaporin-like"/>
</dbReference>
<sequence length="350" mass="38001">MDVVIHQHQHAGNQEFSKSLEASEATDFKGTKPMMTIFLDSIGAHELFTSEVSLIRQISNVRLMLRTSLNTILYELIVLAKIGPLICALYCVSSFFVFSQMWRATLTELVATACLLFTLTISIISCLESTTAEPKFLIPFAIFTIAFFFLLTTVPLSGGHMSPVFTFIAALKGVVTPVRALFYVMAQCVGSIAAYLVVKSVMEKNAEEKYSLGGCMIDGNGEGISPAIAFILEFSCTFVVLFVGVTVAFNKRRCKELGLPMVCGILAGAMALAFFVSISVTGRAGYAGVGLNPARCLGPALLKGGRLWYGHWVFWVGPFVACIVYYGFTLTLPGEVMVRGDDALDVLHVS</sequence>
<feature type="transmembrane region" description="Helical" evidence="6">
    <location>
        <begin position="261"/>
        <end position="280"/>
    </location>
</feature>
<dbReference type="Proteomes" id="UP001314170">
    <property type="component" value="Unassembled WGS sequence"/>
</dbReference>
<comment type="similarity">
    <text evidence="5">Belongs to the MIP/aquaporin (TC 1.A.8) family.</text>
</comment>
<evidence type="ECO:0000256" key="1">
    <source>
        <dbReference type="ARBA" id="ARBA00004141"/>
    </source>
</evidence>
<evidence type="ECO:0000313" key="8">
    <source>
        <dbReference type="Proteomes" id="UP001314170"/>
    </source>
</evidence>
<evidence type="ECO:0000256" key="5">
    <source>
        <dbReference type="RuleBase" id="RU000477"/>
    </source>
</evidence>
<feature type="transmembrane region" description="Helical" evidence="6">
    <location>
        <begin position="136"/>
        <end position="159"/>
    </location>
</feature>
<protein>
    <submittedName>
        <fullName evidence="7">Uncharacterized protein</fullName>
    </submittedName>
</protein>
<dbReference type="Gene3D" id="1.20.1080.10">
    <property type="entry name" value="Glycerol uptake facilitator protein"/>
    <property type="match status" value="1"/>
</dbReference>
<dbReference type="EMBL" id="CAWUPB010000913">
    <property type="protein sequence ID" value="CAK7329560.1"/>
    <property type="molecule type" value="Genomic_DNA"/>
</dbReference>
<feature type="transmembrane region" description="Helical" evidence="6">
    <location>
        <begin position="312"/>
        <end position="332"/>
    </location>
</feature>
<keyword evidence="5" id="KW-0813">Transport</keyword>
<keyword evidence="3 6" id="KW-1133">Transmembrane helix</keyword>
<feature type="transmembrane region" description="Helical" evidence="6">
    <location>
        <begin position="105"/>
        <end position="124"/>
    </location>
</feature>
<keyword evidence="2 5" id="KW-0812">Transmembrane</keyword>
<gene>
    <name evidence="7" type="ORF">DCAF_LOCUS7315</name>
</gene>
<feature type="transmembrane region" description="Helical" evidence="6">
    <location>
        <begin position="180"/>
        <end position="198"/>
    </location>
</feature>
<dbReference type="Pfam" id="PF00230">
    <property type="entry name" value="MIP"/>
    <property type="match status" value="1"/>
</dbReference>
<organism evidence="7 8">
    <name type="scientific">Dovyalis caffra</name>
    <dbReference type="NCBI Taxonomy" id="77055"/>
    <lineage>
        <taxon>Eukaryota</taxon>
        <taxon>Viridiplantae</taxon>
        <taxon>Streptophyta</taxon>
        <taxon>Embryophyta</taxon>
        <taxon>Tracheophyta</taxon>
        <taxon>Spermatophyta</taxon>
        <taxon>Magnoliopsida</taxon>
        <taxon>eudicotyledons</taxon>
        <taxon>Gunneridae</taxon>
        <taxon>Pentapetalae</taxon>
        <taxon>rosids</taxon>
        <taxon>fabids</taxon>
        <taxon>Malpighiales</taxon>
        <taxon>Salicaceae</taxon>
        <taxon>Flacourtieae</taxon>
        <taxon>Dovyalis</taxon>
    </lineage>
</organism>
<dbReference type="GO" id="GO:0015267">
    <property type="term" value="F:channel activity"/>
    <property type="evidence" value="ECO:0007669"/>
    <property type="project" value="InterPro"/>
</dbReference>
<dbReference type="AlphaFoldDB" id="A0AAV1RAN1"/>
<dbReference type="InterPro" id="IPR000425">
    <property type="entry name" value="MIP"/>
</dbReference>
<evidence type="ECO:0000256" key="3">
    <source>
        <dbReference type="ARBA" id="ARBA00022989"/>
    </source>
</evidence>
<evidence type="ECO:0000256" key="4">
    <source>
        <dbReference type="ARBA" id="ARBA00023136"/>
    </source>
</evidence>
<dbReference type="PRINTS" id="PR00783">
    <property type="entry name" value="MINTRINSICP"/>
</dbReference>
<dbReference type="SUPFAM" id="SSF81338">
    <property type="entry name" value="Aquaporin-like"/>
    <property type="match status" value="1"/>
</dbReference>
<feature type="transmembrane region" description="Helical" evidence="6">
    <location>
        <begin position="72"/>
        <end position="98"/>
    </location>
</feature>
<proteinExistence type="inferred from homology"/>
<comment type="caution">
    <text evidence="7">The sequence shown here is derived from an EMBL/GenBank/DDBJ whole genome shotgun (WGS) entry which is preliminary data.</text>
</comment>
<evidence type="ECO:0000313" key="7">
    <source>
        <dbReference type="EMBL" id="CAK7329560.1"/>
    </source>
</evidence>
<name>A0AAV1RAN1_9ROSI</name>
<evidence type="ECO:0000256" key="2">
    <source>
        <dbReference type="ARBA" id="ARBA00022692"/>
    </source>
</evidence>
<comment type="subcellular location">
    <subcellularLocation>
        <location evidence="1">Membrane</location>
        <topology evidence="1">Multi-pass membrane protein</topology>
    </subcellularLocation>
</comment>
<dbReference type="PANTHER" id="PTHR47002">
    <property type="entry name" value="AQUAPORIN-LIKE"/>
    <property type="match status" value="1"/>
</dbReference>
<evidence type="ECO:0000256" key="6">
    <source>
        <dbReference type="SAM" id="Phobius"/>
    </source>
</evidence>
<feature type="transmembrane region" description="Helical" evidence="6">
    <location>
        <begin position="227"/>
        <end position="249"/>
    </location>
</feature>
<reference evidence="7 8" key="1">
    <citation type="submission" date="2024-01" db="EMBL/GenBank/DDBJ databases">
        <authorList>
            <person name="Waweru B."/>
        </authorList>
    </citation>
    <scope>NUCLEOTIDE SEQUENCE [LARGE SCALE GENOMIC DNA]</scope>
</reference>
<keyword evidence="4 6" id="KW-0472">Membrane</keyword>